<evidence type="ECO:0000256" key="1">
    <source>
        <dbReference type="ARBA" id="ARBA00004651"/>
    </source>
</evidence>
<dbReference type="PANTHER" id="PTHR30619:SF1">
    <property type="entry name" value="RECOMBINATION PROTEIN 2"/>
    <property type="match status" value="1"/>
</dbReference>
<keyword evidence="5 6" id="KW-0472">Membrane</keyword>
<comment type="subcellular location">
    <subcellularLocation>
        <location evidence="1">Cell membrane</location>
        <topology evidence="1">Multi-pass membrane protein</topology>
    </subcellularLocation>
</comment>
<dbReference type="InterPro" id="IPR004797">
    <property type="entry name" value="Competence_ComEC/Rec2"/>
</dbReference>
<keyword evidence="9" id="KW-1185">Reference proteome</keyword>
<evidence type="ECO:0000313" key="8">
    <source>
        <dbReference type="EMBL" id="RFP75533.1"/>
    </source>
</evidence>
<accession>A0A372EDX4</accession>
<dbReference type="PANTHER" id="PTHR30619">
    <property type="entry name" value="DNA INTERNALIZATION/COMPETENCE PROTEIN COMEC/REC2"/>
    <property type="match status" value="1"/>
</dbReference>
<evidence type="ECO:0000259" key="7">
    <source>
        <dbReference type="SMART" id="SM00849"/>
    </source>
</evidence>
<keyword evidence="3 6" id="KW-0812">Transmembrane</keyword>
<gene>
    <name evidence="8" type="ORF">DY262_21110</name>
</gene>
<feature type="transmembrane region" description="Helical" evidence="6">
    <location>
        <begin position="432"/>
        <end position="454"/>
    </location>
</feature>
<dbReference type="InterPro" id="IPR052159">
    <property type="entry name" value="Competence_DNA_uptake"/>
</dbReference>
<evidence type="ECO:0000256" key="2">
    <source>
        <dbReference type="ARBA" id="ARBA00022475"/>
    </source>
</evidence>
<evidence type="ECO:0000256" key="5">
    <source>
        <dbReference type="ARBA" id="ARBA00023136"/>
    </source>
</evidence>
<dbReference type="InterPro" id="IPR004477">
    <property type="entry name" value="ComEC_N"/>
</dbReference>
<protein>
    <submittedName>
        <fullName evidence="8">DNA internalization-related competence protein ComEC/Rec2</fullName>
    </submittedName>
</protein>
<feature type="transmembrane region" description="Helical" evidence="6">
    <location>
        <begin position="282"/>
        <end position="305"/>
    </location>
</feature>
<proteinExistence type="predicted"/>
<dbReference type="Pfam" id="PF00753">
    <property type="entry name" value="Lactamase_B"/>
    <property type="match status" value="1"/>
</dbReference>
<dbReference type="InterPro" id="IPR025405">
    <property type="entry name" value="DUF4131"/>
</dbReference>
<dbReference type="Pfam" id="PF13567">
    <property type="entry name" value="DUF4131"/>
    <property type="match status" value="1"/>
</dbReference>
<keyword evidence="4 6" id="KW-1133">Transmembrane helix</keyword>
<sequence length="820" mass="87674">MLASLAPLRDDVSAPAPPRAWRLGWALAGGVLGTAVQLQQPDLWGWGGYVGIAVAGVLALALRGRPAWLLAGAALAFGCAGQRALSLAEQDLAGALEGRDIAVVGRVASLPVKDPQGERVEFIVERASLDGRPVPLPPRLLLGWSGGPSDGGDRPGRPGAWAVAHPNPGLVAGERWAFEVRLKRAHGSLNPHGFDRERWLWERGILATGYVRAGPRDPVPERLGQTWLHPVDLARQRVADAMGERLGHSRAAGVLAALAVGDQSAIEREDWALFRDTGVAHLMAISGLHVTLFAWLATALIGWAWRRAAPRWPAVARRWPLPWVAGWGGVACAAGYAVFSGWGVPSQRTVLMLALVAGLRLSGRRWPWPAVWLLAMAAVLALDPWALLSAGFWLSFVAVGLLFASDPAREAPASGLAWRGAQALKRLLREQALMTVALGPLTLLLFGQVSLVGLAANLIAIPWVTLVVTPLALLGLLASPLWTMAAGAVDALVPLLQWLAAWPAAVWHRPVPPLPLALAAVAGGALLAMRLPAVVRAAGALLVLPVLLWAPPRPPEGAFELLALDVGQGGAVLVRTARHALLYDTGPGWSPEADAGERIVLPLLRALGERPDTVVVSHRDSDHSGGAKAVRAAFPQARWLSSYDEAPANHCLAGQRWTWDGVDFEILHPGPEAWASRGLSTNAMSCVLRVATHRGASAWLTGDLPAAQEVRLALERPGERATLLMAPHHGSASSSSPVLLNTLQPRWVVVQSGYRNRFGHPARVVVERYEARGIPWVESPRCGAATWRSDRPDELRCERVEGRRYWHRSVPLASAPPAAD</sequence>
<feature type="transmembrane region" description="Helical" evidence="6">
    <location>
        <begin position="325"/>
        <end position="345"/>
    </location>
</feature>
<dbReference type="RefSeq" id="WP_116961026.1">
    <property type="nucleotide sequence ID" value="NZ_QVLS01000020.1"/>
</dbReference>
<dbReference type="Gene3D" id="3.60.15.10">
    <property type="entry name" value="Ribonuclease Z/Hydroxyacylglutathione hydrolase-like"/>
    <property type="match status" value="1"/>
</dbReference>
<dbReference type="InterPro" id="IPR035681">
    <property type="entry name" value="ComA-like_MBL"/>
</dbReference>
<evidence type="ECO:0000313" key="9">
    <source>
        <dbReference type="Proteomes" id="UP000261931"/>
    </source>
</evidence>
<comment type="caution">
    <text evidence="8">The sequence shown here is derived from an EMBL/GenBank/DDBJ whole genome shotgun (WGS) entry which is preliminary data.</text>
</comment>
<feature type="domain" description="Metallo-beta-lactamase" evidence="7">
    <location>
        <begin position="568"/>
        <end position="754"/>
    </location>
</feature>
<keyword evidence="2" id="KW-1003">Cell membrane</keyword>
<dbReference type="Pfam" id="PF03772">
    <property type="entry name" value="Competence"/>
    <property type="match status" value="1"/>
</dbReference>
<feature type="transmembrane region" description="Helical" evidence="6">
    <location>
        <begin position="366"/>
        <end position="382"/>
    </location>
</feature>
<evidence type="ECO:0000256" key="3">
    <source>
        <dbReference type="ARBA" id="ARBA00022692"/>
    </source>
</evidence>
<dbReference type="SMART" id="SM00849">
    <property type="entry name" value="Lactamase_B"/>
    <property type="match status" value="1"/>
</dbReference>
<dbReference type="GO" id="GO:0030420">
    <property type="term" value="P:establishment of competence for transformation"/>
    <property type="evidence" value="ECO:0007669"/>
    <property type="project" value="InterPro"/>
</dbReference>
<dbReference type="GO" id="GO:0005886">
    <property type="term" value="C:plasma membrane"/>
    <property type="evidence" value="ECO:0007669"/>
    <property type="project" value="UniProtKB-SubCell"/>
</dbReference>
<dbReference type="NCBIfam" id="TIGR00361">
    <property type="entry name" value="ComEC_Rec2"/>
    <property type="match status" value="1"/>
</dbReference>
<name>A0A372EDX4_9BURK</name>
<dbReference type="SUPFAM" id="SSF56281">
    <property type="entry name" value="Metallo-hydrolase/oxidoreductase"/>
    <property type="match status" value="1"/>
</dbReference>
<feature type="transmembrane region" description="Helical" evidence="6">
    <location>
        <begin position="460"/>
        <end position="478"/>
    </location>
</feature>
<feature type="transmembrane region" description="Helical" evidence="6">
    <location>
        <begin position="44"/>
        <end position="62"/>
    </location>
</feature>
<dbReference type="Proteomes" id="UP000261931">
    <property type="component" value="Unassembled WGS sequence"/>
</dbReference>
<dbReference type="EMBL" id="QVLS01000020">
    <property type="protein sequence ID" value="RFP75533.1"/>
    <property type="molecule type" value="Genomic_DNA"/>
</dbReference>
<organism evidence="8 9">
    <name type="scientific">Hydrogenophaga borbori</name>
    <dbReference type="NCBI Taxonomy" id="2294117"/>
    <lineage>
        <taxon>Bacteria</taxon>
        <taxon>Pseudomonadati</taxon>
        <taxon>Pseudomonadota</taxon>
        <taxon>Betaproteobacteria</taxon>
        <taxon>Burkholderiales</taxon>
        <taxon>Comamonadaceae</taxon>
        <taxon>Hydrogenophaga</taxon>
    </lineage>
</organism>
<feature type="transmembrane region" description="Helical" evidence="6">
    <location>
        <begin position="533"/>
        <end position="550"/>
    </location>
</feature>
<evidence type="ECO:0000256" key="4">
    <source>
        <dbReference type="ARBA" id="ARBA00022989"/>
    </source>
</evidence>
<dbReference type="InterPro" id="IPR001279">
    <property type="entry name" value="Metallo-B-lactamas"/>
</dbReference>
<dbReference type="CDD" id="cd07731">
    <property type="entry name" value="ComA-like_MBL-fold"/>
    <property type="match status" value="1"/>
</dbReference>
<feature type="transmembrane region" description="Helical" evidence="6">
    <location>
        <begin position="511"/>
        <end position="528"/>
    </location>
</feature>
<evidence type="ECO:0000256" key="6">
    <source>
        <dbReference type="SAM" id="Phobius"/>
    </source>
</evidence>
<dbReference type="AlphaFoldDB" id="A0A372EDX4"/>
<dbReference type="NCBIfam" id="TIGR00360">
    <property type="entry name" value="ComEC_N-term"/>
    <property type="match status" value="1"/>
</dbReference>
<reference evidence="8 9" key="1">
    <citation type="submission" date="2018-08" db="EMBL/GenBank/DDBJ databases">
        <title>Hydrogenophaga sp. LA-38 isolated from sludge.</title>
        <authorList>
            <person name="Im W.-T."/>
        </authorList>
    </citation>
    <scope>NUCLEOTIDE SEQUENCE [LARGE SCALE GENOMIC DNA]</scope>
    <source>
        <strain evidence="8 9">LA-38</strain>
    </source>
</reference>
<dbReference type="InterPro" id="IPR036866">
    <property type="entry name" value="RibonucZ/Hydroxyglut_hydro"/>
</dbReference>